<keyword evidence="3" id="KW-0449">Lipoprotein</keyword>
<dbReference type="PANTHER" id="PTHR36698">
    <property type="entry name" value="BLL5892 PROTEIN"/>
    <property type="match status" value="1"/>
</dbReference>
<dbReference type="RefSeq" id="WP_386759257.1">
    <property type="nucleotide sequence ID" value="NZ_JBHRXK010000004.1"/>
</dbReference>
<name>A0ABV7RRY1_9GAMM</name>
<feature type="signal peptide" evidence="1">
    <location>
        <begin position="1"/>
        <end position="26"/>
    </location>
</feature>
<dbReference type="PANTHER" id="PTHR36698:SF3">
    <property type="entry name" value="ABC-TYPE TRANSPORT AUXILIARY LIPOPROTEIN COMPONENT DOMAIN-CONTAINING PROTEIN"/>
    <property type="match status" value="1"/>
</dbReference>
<dbReference type="SUPFAM" id="SSF159594">
    <property type="entry name" value="XCC0632-like"/>
    <property type="match status" value="1"/>
</dbReference>
<protein>
    <submittedName>
        <fullName evidence="3">ABC-type transport auxiliary lipoprotein family protein</fullName>
    </submittedName>
</protein>
<dbReference type="EMBL" id="JBHRXK010000004">
    <property type="protein sequence ID" value="MFC3551492.1"/>
    <property type="molecule type" value="Genomic_DNA"/>
</dbReference>
<dbReference type="Pfam" id="PF03886">
    <property type="entry name" value="ABC_trans_aux"/>
    <property type="match status" value="1"/>
</dbReference>
<organism evidence="3 4">
    <name type="scientific">Lysobacter cavernae</name>
    <dbReference type="NCBI Taxonomy" id="1685901"/>
    <lineage>
        <taxon>Bacteria</taxon>
        <taxon>Pseudomonadati</taxon>
        <taxon>Pseudomonadota</taxon>
        <taxon>Gammaproteobacteria</taxon>
        <taxon>Lysobacterales</taxon>
        <taxon>Lysobacteraceae</taxon>
        <taxon>Lysobacter</taxon>
    </lineage>
</organism>
<evidence type="ECO:0000313" key="4">
    <source>
        <dbReference type="Proteomes" id="UP001595740"/>
    </source>
</evidence>
<dbReference type="InterPro" id="IPR005586">
    <property type="entry name" value="ABC_trans_aux"/>
</dbReference>
<gene>
    <name evidence="3" type="ORF">ACFOLC_10775</name>
</gene>
<dbReference type="Proteomes" id="UP001595740">
    <property type="component" value="Unassembled WGS sequence"/>
</dbReference>
<accession>A0ABV7RRY1</accession>
<feature type="domain" description="ABC-type transport auxiliary lipoprotein component" evidence="2">
    <location>
        <begin position="42"/>
        <end position="202"/>
    </location>
</feature>
<evidence type="ECO:0000256" key="1">
    <source>
        <dbReference type="SAM" id="SignalP"/>
    </source>
</evidence>
<sequence>MTTRQMSCSRPWRRTLGTALALLALAGCSILSDKPSDRSTTYILDPRVPADPTWPSAQWQLALTSPEASRTIDSLRIAVRPVPNEIQAYKGARWSRLPSGMLEDTVLRALEDSGRIPAVARQGTGVGAQYKLVMEIRRFESDYAGTAAPVATIEVVAKLLHNQDQQIVATRTFEQKQPPRSSAVPDVVVAFEQALGTMSHDITGWTLASGNAHEATHRR</sequence>
<evidence type="ECO:0000259" key="2">
    <source>
        <dbReference type="Pfam" id="PF03886"/>
    </source>
</evidence>
<keyword evidence="4" id="KW-1185">Reference proteome</keyword>
<dbReference type="PROSITE" id="PS51257">
    <property type="entry name" value="PROKAR_LIPOPROTEIN"/>
    <property type="match status" value="1"/>
</dbReference>
<reference evidence="4" key="1">
    <citation type="journal article" date="2019" name="Int. J. Syst. Evol. Microbiol.">
        <title>The Global Catalogue of Microorganisms (GCM) 10K type strain sequencing project: providing services to taxonomists for standard genome sequencing and annotation.</title>
        <authorList>
            <consortium name="The Broad Institute Genomics Platform"/>
            <consortium name="The Broad Institute Genome Sequencing Center for Infectious Disease"/>
            <person name="Wu L."/>
            <person name="Ma J."/>
        </authorList>
    </citation>
    <scope>NUCLEOTIDE SEQUENCE [LARGE SCALE GENOMIC DNA]</scope>
    <source>
        <strain evidence="4">KCTC 42875</strain>
    </source>
</reference>
<evidence type="ECO:0000313" key="3">
    <source>
        <dbReference type="EMBL" id="MFC3551492.1"/>
    </source>
</evidence>
<keyword evidence="1" id="KW-0732">Signal</keyword>
<comment type="caution">
    <text evidence="3">The sequence shown here is derived from an EMBL/GenBank/DDBJ whole genome shotgun (WGS) entry which is preliminary data.</text>
</comment>
<proteinExistence type="predicted"/>
<feature type="chain" id="PRO_5047381259" evidence="1">
    <location>
        <begin position="27"/>
        <end position="219"/>
    </location>
</feature>
<dbReference type="Gene3D" id="3.40.50.10610">
    <property type="entry name" value="ABC-type transport auxiliary lipoprotein component"/>
    <property type="match status" value="1"/>
</dbReference>